<keyword evidence="3" id="KW-1185">Reference proteome</keyword>
<dbReference type="SUPFAM" id="SSF48150">
    <property type="entry name" value="DNA-glycosylase"/>
    <property type="match status" value="1"/>
</dbReference>
<dbReference type="EMBL" id="FMWL01000019">
    <property type="protein sequence ID" value="SCZ81476.1"/>
    <property type="molecule type" value="Genomic_DNA"/>
</dbReference>
<dbReference type="RefSeq" id="WP_092592572.1">
    <property type="nucleotide sequence ID" value="NZ_FMWL01000019.1"/>
</dbReference>
<dbReference type="Pfam" id="PF03352">
    <property type="entry name" value="Adenine_glyco"/>
    <property type="match status" value="1"/>
</dbReference>
<dbReference type="InterPro" id="IPR052891">
    <property type="entry name" value="DNA-3mA_glycosylase"/>
</dbReference>
<organism evidence="2 3">
    <name type="scientific">Acidaminobacter hydrogenoformans DSM 2784</name>
    <dbReference type="NCBI Taxonomy" id="1120920"/>
    <lineage>
        <taxon>Bacteria</taxon>
        <taxon>Bacillati</taxon>
        <taxon>Bacillota</taxon>
        <taxon>Clostridia</taxon>
        <taxon>Peptostreptococcales</taxon>
        <taxon>Acidaminobacteraceae</taxon>
        <taxon>Acidaminobacter</taxon>
    </lineage>
</organism>
<dbReference type="Gene3D" id="1.10.340.30">
    <property type="entry name" value="Hypothetical protein, domain 2"/>
    <property type="match status" value="1"/>
</dbReference>
<feature type="binding site" evidence="1">
    <location>
        <position position="179"/>
    </location>
    <ligand>
        <name>Zn(2+)</name>
        <dbReference type="ChEBI" id="CHEBI:29105"/>
    </ligand>
</feature>
<dbReference type="GO" id="GO:0008725">
    <property type="term" value="F:DNA-3-methyladenine glycosylase activity"/>
    <property type="evidence" value="ECO:0007669"/>
    <property type="project" value="InterPro"/>
</dbReference>
<dbReference type="STRING" id="1120920.SAMN03080599_02810"/>
<keyword evidence="1" id="KW-0862">Zinc</keyword>
<dbReference type="PANTHER" id="PTHR30037:SF4">
    <property type="entry name" value="DNA-3-METHYLADENINE GLYCOSYLASE I"/>
    <property type="match status" value="1"/>
</dbReference>
<name>A0A1G5S578_9FIRM</name>
<proteinExistence type="predicted"/>
<dbReference type="InterPro" id="IPR011257">
    <property type="entry name" value="DNA_glycosylase"/>
</dbReference>
<dbReference type="AlphaFoldDB" id="A0A1G5S578"/>
<reference evidence="2 3" key="1">
    <citation type="submission" date="2016-10" db="EMBL/GenBank/DDBJ databases">
        <authorList>
            <person name="de Groot N.N."/>
        </authorList>
    </citation>
    <scope>NUCLEOTIDE SEQUENCE [LARGE SCALE GENOMIC DNA]</scope>
    <source>
        <strain evidence="2 3">DSM 2784</strain>
    </source>
</reference>
<evidence type="ECO:0000256" key="1">
    <source>
        <dbReference type="PIRSR" id="PIRSR605019-1"/>
    </source>
</evidence>
<dbReference type="OrthoDB" id="9807664at2"/>
<gene>
    <name evidence="2" type="ORF">SAMN03080599_02810</name>
</gene>
<dbReference type="PANTHER" id="PTHR30037">
    <property type="entry name" value="DNA-3-METHYLADENINE GLYCOSYLASE 1"/>
    <property type="match status" value="1"/>
</dbReference>
<keyword evidence="1" id="KW-0479">Metal-binding</keyword>
<feature type="binding site" evidence="1">
    <location>
        <position position="175"/>
    </location>
    <ligand>
        <name>Zn(2+)</name>
        <dbReference type="ChEBI" id="CHEBI:29105"/>
    </ligand>
</feature>
<sequence>MSRCPWCLSDPIYIDYHDHEWGVPVYDDRVHFEFLVLESAQAGLSWLTILRKRDHYRRLYEGFDPVKVAAFGPEKVEAMLQDPGIVRNRKKIEASITNARIFLEIQHEFGSFSNYLWRFVDGRPLIHYPKTLEEVPCENSVSDAISRDLKSRGMKFLGTKIIYAHLQATGLINDHLVSCSRHEIVQRLSK</sequence>
<dbReference type="InterPro" id="IPR005019">
    <property type="entry name" value="Adenine_glyco"/>
</dbReference>
<feature type="binding site" evidence="1">
    <location>
        <position position="17"/>
    </location>
    <ligand>
        <name>Zn(2+)</name>
        <dbReference type="ChEBI" id="CHEBI:29105"/>
    </ligand>
</feature>
<accession>A0A1G5S578</accession>
<evidence type="ECO:0000313" key="3">
    <source>
        <dbReference type="Proteomes" id="UP000199208"/>
    </source>
</evidence>
<dbReference type="GO" id="GO:0006284">
    <property type="term" value="P:base-excision repair"/>
    <property type="evidence" value="ECO:0007669"/>
    <property type="project" value="InterPro"/>
</dbReference>
<protein>
    <submittedName>
        <fullName evidence="2">DNA-3-methyladenine glycosylase I</fullName>
    </submittedName>
</protein>
<evidence type="ECO:0000313" key="2">
    <source>
        <dbReference type="EMBL" id="SCZ81476.1"/>
    </source>
</evidence>
<feature type="binding site" evidence="1">
    <location>
        <position position="4"/>
    </location>
    <ligand>
        <name>Zn(2+)</name>
        <dbReference type="ChEBI" id="CHEBI:29105"/>
    </ligand>
</feature>
<dbReference type="GO" id="GO:0046872">
    <property type="term" value="F:metal ion binding"/>
    <property type="evidence" value="ECO:0007669"/>
    <property type="project" value="UniProtKB-KW"/>
</dbReference>
<dbReference type="Proteomes" id="UP000199208">
    <property type="component" value="Unassembled WGS sequence"/>
</dbReference>